<evidence type="ECO:0000313" key="1">
    <source>
        <dbReference type="EMBL" id="BAU82762.1"/>
    </source>
</evidence>
<protein>
    <recommendedName>
        <fullName evidence="3">DivIVA domain-containing protein</fullName>
    </recommendedName>
</protein>
<organism evidence="1 2">
    <name type="scientific">Streptomyces laurentii</name>
    <dbReference type="NCBI Taxonomy" id="39478"/>
    <lineage>
        <taxon>Bacteria</taxon>
        <taxon>Bacillati</taxon>
        <taxon>Actinomycetota</taxon>
        <taxon>Actinomycetes</taxon>
        <taxon>Kitasatosporales</taxon>
        <taxon>Streptomycetaceae</taxon>
        <taxon>Streptomyces</taxon>
    </lineage>
</organism>
<evidence type="ECO:0008006" key="3">
    <source>
        <dbReference type="Google" id="ProtNLM"/>
    </source>
</evidence>
<proteinExistence type="predicted"/>
<evidence type="ECO:0000313" key="2">
    <source>
        <dbReference type="Proteomes" id="UP000217676"/>
    </source>
</evidence>
<dbReference type="KEGG" id="slau:SLA_1824"/>
<accession>A0A161JH65</accession>
<dbReference type="AlphaFoldDB" id="A0A161JH65"/>
<gene>
    <name evidence="1" type="ORF">SLA_1824</name>
</gene>
<name>A0A161JH65_STRLU</name>
<dbReference type="EMBL" id="AP017424">
    <property type="protein sequence ID" value="BAU82762.1"/>
    <property type="molecule type" value="Genomic_DNA"/>
</dbReference>
<dbReference type="Proteomes" id="UP000217676">
    <property type="component" value="Chromosome"/>
</dbReference>
<sequence>MEAIGFELVRRGYDRDEVDAYISTLFATKSPVPPPEFKIARRGYDREQVDTSLADLRRRYGA</sequence>
<reference evidence="1 2" key="1">
    <citation type="journal article" date="2016" name="Genome Announc.">
        <title>Complete Genome Sequence of Thiostrepton-Producing Streptomyces laurentii ATCC 31255.</title>
        <authorList>
            <person name="Doi K."/>
            <person name="Fujino Y."/>
            <person name="Nagayoshi Y."/>
            <person name="Ohshima T."/>
            <person name="Ogata S."/>
        </authorList>
    </citation>
    <scope>NUCLEOTIDE SEQUENCE [LARGE SCALE GENOMIC DNA]</scope>
    <source>
        <strain evidence="1 2">ATCC 31255</strain>
    </source>
</reference>
<keyword evidence="2" id="KW-1185">Reference proteome</keyword>